<organism evidence="2 3">
    <name type="scientific">Beijerinckia indica subsp. indica (strain ATCC 9039 / DSM 1715 / NCIMB 8712)</name>
    <dbReference type="NCBI Taxonomy" id="395963"/>
    <lineage>
        <taxon>Bacteria</taxon>
        <taxon>Pseudomonadati</taxon>
        <taxon>Pseudomonadota</taxon>
        <taxon>Alphaproteobacteria</taxon>
        <taxon>Hyphomicrobiales</taxon>
        <taxon>Beijerinckiaceae</taxon>
        <taxon>Beijerinckia</taxon>
    </lineage>
</organism>
<feature type="transmembrane region" description="Helical" evidence="1">
    <location>
        <begin position="110"/>
        <end position="134"/>
    </location>
</feature>
<feature type="transmembrane region" description="Helical" evidence="1">
    <location>
        <begin position="146"/>
        <end position="168"/>
    </location>
</feature>
<protein>
    <submittedName>
        <fullName evidence="2">Uncharacterized protein</fullName>
    </submittedName>
</protein>
<reference evidence="3" key="1">
    <citation type="submission" date="2008-03" db="EMBL/GenBank/DDBJ databases">
        <title>Complete sequence of chromosome of Beijerinckia indica subsp. indica ATCC 9039.</title>
        <authorList>
            <consortium name="US DOE Joint Genome Institute"/>
            <person name="Copeland A."/>
            <person name="Lucas S."/>
            <person name="Lapidus A."/>
            <person name="Glavina del Rio T."/>
            <person name="Dalin E."/>
            <person name="Tice H."/>
            <person name="Bruce D."/>
            <person name="Goodwin L."/>
            <person name="Pitluck S."/>
            <person name="LaButti K."/>
            <person name="Schmutz J."/>
            <person name="Larimer F."/>
            <person name="Land M."/>
            <person name="Hauser L."/>
            <person name="Kyrpides N."/>
            <person name="Mikhailova N."/>
            <person name="Dunfield P.F."/>
            <person name="Dedysh S.N."/>
            <person name="Liesack W."/>
            <person name="Saw J.H."/>
            <person name="Alam M."/>
            <person name="Chen Y."/>
            <person name="Murrell J.C."/>
            <person name="Richardson P."/>
        </authorList>
    </citation>
    <scope>NUCLEOTIDE SEQUENCE [LARGE SCALE GENOMIC DNA]</scope>
    <source>
        <strain evidence="3">ATCC 9039 / DSM 1715 / NCIMB 8712</strain>
    </source>
</reference>
<keyword evidence="3" id="KW-1185">Reference proteome</keyword>
<dbReference type="Proteomes" id="UP000001695">
    <property type="component" value="Chromosome"/>
</dbReference>
<evidence type="ECO:0000313" key="2">
    <source>
        <dbReference type="EMBL" id="ACB95715.1"/>
    </source>
</evidence>
<keyword evidence="1" id="KW-0472">Membrane</keyword>
<dbReference type="KEGG" id="bid:Bind_2094"/>
<feature type="transmembrane region" description="Helical" evidence="1">
    <location>
        <begin position="82"/>
        <end position="103"/>
    </location>
</feature>
<proteinExistence type="predicted"/>
<sequence length="180" mass="18344">MMNTLSLATAPRGTRLAWGVLLAAASLIFSGALACAVPLAAFAAISALTLNRREALIASFSVFLVNQAVGFTFLHYPTDVTTLAWGAALGAITLLSCAAASTVTHRVSTFAGALAAFLASFLIYEGTILALALATDSGAGALAAAVIGRIFLINAVTFAGLLAVRVLVSTLIEARLFAVQ</sequence>
<keyword evidence="1" id="KW-0812">Transmembrane</keyword>
<dbReference type="RefSeq" id="WP_012385071.1">
    <property type="nucleotide sequence ID" value="NC_010581.1"/>
</dbReference>
<feature type="transmembrane region" description="Helical" evidence="1">
    <location>
        <begin position="20"/>
        <end position="48"/>
    </location>
</feature>
<dbReference type="EMBL" id="CP001016">
    <property type="protein sequence ID" value="ACB95715.1"/>
    <property type="molecule type" value="Genomic_DNA"/>
</dbReference>
<gene>
    <name evidence="2" type="ordered locus">Bind_2094</name>
</gene>
<dbReference type="STRING" id="395963.Bind_2094"/>
<accession>B2IFX6</accession>
<dbReference type="eggNOG" id="ENOG503373F">
    <property type="taxonomic scope" value="Bacteria"/>
</dbReference>
<dbReference type="OrthoDB" id="8447539at2"/>
<name>B2IFX6_BEII9</name>
<dbReference type="HOGENOM" id="CLU_094239_1_0_5"/>
<feature type="transmembrane region" description="Helical" evidence="1">
    <location>
        <begin position="55"/>
        <end position="76"/>
    </location>
</feature>
<evidence type="ECO:0000313" key="3">
    <source>
        <dbReference type="Proteomes" id="UP000001695"/>
    </source>
</evidence>
<reference evidence="2 3" key="2">
    <citation type="journal article" date="2010" name="J. Bacteriol.">
        <title>Complete genome sequence of Beijerinckia indica subsp. indica.</title>
        <authorList>
            <person name="Tamas I."/>
            <person name="Dedysh S.N."/>
            <person name="Liesack W."/>
            <person name="Stott M.B."/>
            <person name="Alam M."/>
            <person name="Murrell J.C."/>
            <person name="Dunfield P.F."/>
        </authorList>
    </citation>
    <scope>NUCLEOTIDE SEQUENCE [LARGE SCALE GENOMIC DNA]</scope>
    <source>
        <strain evidence="3">ATCC 9039 / DSM 1715 / NCIMB 8712</strain>
    </source>
</reference>
<dbReference type="AlphaFoldDB" id="B2IFX6"/>
<keyword evidence="1" id="KW-1133">Transmembrane helix</keyword>
<evidence type="ECO:0000256" key="1">
    <source>
        <dbReference type="SAM" id="Phobius"/>
    </source>
</evidence>